<dbReference type="InterPro" id="IPR005052">
    <property type="entry name" value="Lectin_leg"/>
</dbReference>
<feature type="signal peptide" evidence="8">
    <location>
        <begin position="1"/>
        <end position="22"/>
    </location>
</feature>
<dbReference type="STRING" id="1076872.G8ZQX2"/>
<keyword evidence="4 7" id="KW-1133">Transmembrane helix</keyword>
<dbReference type="CDD" id="cd06903">
    <property type="entry name" value="lectin_EMP46_EMP47"/>
    <property type="match status" value="1"/>
</dbReference>
<dbReference type="GO" id="GO:0097367">
    <property type="term" value="F:carbohydrate derivative binding"/>
    <property type="evidence" value="ECO:0007669"/>
    <property type="project" value="EnsemblFungi"/>
</dbReference>
<dbReference type="eggNOG" id="ENOG502QR1C">
    <property type="taxonomic scope" value="Eukaryota"/>
</dbReference>
<evidence type="ECO:0000256" key="6">
    <source>
        <dbReference type="PIRSR" id="PIRSR018136-1"/>
    </source>
</evidence>
<feature type="transmembrane region" description="Helical" evidence="7">
    <location>
        <begin position="399"/>
        <end position="418"/>
    </location>
</feature>
<dbReference type="InterPro" id="IPR016710">
    <property type="entry name" value="Emp46/Emp47"/>
</dbReference>
<dbReference type="GO" id="GO:0006888">
    <property type="term" value="P:endoplasmic reticulum to Golgi vesicle-mediated transport"/>
    <property type="evidence" value="ECO:0007669"/>
    <property type="project" value="EnsemblFungi"/>
</dbReference>
<sequence>MKMKLLGTSMALIASVAHIVNAHATEKSDDTKLNQAMSLPDLISSTKVPKSWTAGDSSVLEEGRIILTPQRGTKGSLWQKENYKLEDSFTLEWTFRSVNYEGKSEGGLSFWFLSSNSRSDFKDETFYNGPSKFDGLQLLVDNNGPLSSTMRAQLNDGGEPFTKQNVYDRSLASCLMGYQDSSVPSTLRLTYDRSENNLLKLQINNKICFQTRKVQFPAGEYRIGVTAENANTPESFEILKMELYNGPIEDSYIPNVNEMGQPRVLTKVIDKETGQERLLEKEAYDIENDKISNYELYKKLDRVEGKILANDINALGAQITQLQKTQEELLKYISQVSQGTSVSKGKSGDAIDEDRSKYGDFISMNEKLEKMLIEQERAREAAKLATHSGPHIDDIASKLALWLLPLIFIMLVMAYYTFKIRQEIVKTKLL</sequence>
<dbReference type="OrthoDB" id="10265193at2759"/>
<dbReference type="GO" id="GO:0005789">
    <property type="term" value="C:endoplasmic reticulum membrane"/>
    <property type="evidence" value="ECO:0007669"/>
    <property type="project" value="EnsemblFungi"/>
</dbReference>
<dbReference type="InterPro" id="IPR035661">
    <property type="entry name" value="EMP46/EMP47_N"/>
</dbReference>
<comment type="subcellular location">
    <subcellularLocation>
        <location evidence="1">Membrane</location>
        <topology evidence="1">Single-pass type I membrane protein</topology>
    </subcellularLocation>
</comment>
<dbReference type="Proteomes" id="UP000005627">
    <property type="component" value="Chromosome 3"/>
</dbReference>
<dbReference type="GO" id="GO:0005537">
    <property type="term" value="F:D-mannose binding"/>
    <property type="evidence" value="ECO:0007669"/>
    <property type="project" value="TreeGrafter"/>
</dbReference>
<organism evidence="10 11">
    <name type="scientific">Torulaspora delbrueckii</name>
    <name type="common">Yeast</name>
    <name type="synonym">Candida colliculosa</name>
    <dbReference type="NCBI Taxonomy" id="4950"/>
    <lineage>
        <taxon>Eukaryota</taxon>
        <taxon>Fungi</taxon>
        <taxon>Dikarya</taxon>
        <taxon>Ascomycota</taxon>
        <taxon>Saccharomycotina</taxon>
        <taxon>Saccharomycetes</taxon>
        <taxon>Saccharomycetales</taxon>
        <taxon>Saccharomycetaceae</taxon>
        <taxon>Torulaspora</taxon>
    </lineage>
</organism>
<evidence type="ECO:0000313" key="11">
    <source>
        <dbReference type="Proteomes" id="UP000005627"/>
    </source>
</evidence>
<feature type="domain" description="L-type lectin-like" evidence="9">
    <location>
        <begin position="29"/>
        <end position="246"/>
    </location>
</feature>
<dbReference type="InterPro" id="IPR051136">
    <property type="entry name" value="Intracellular_Lectin-GPT"/>
</dbReference>
<keyword evidence="11" id="KW-1185">Reference proteome</keyword>
<dbReference type="PIRSF" id="PIRSF018136">
    <property type="entry name" value="L-type_lectin_fungi"/>
    <property type="match status" value="1"/>
</dbReference>
<dbReference type="Pfam" id="PF03388">
    <property type="entry name" value="Lectin_leg-like"/>
    <property type="match status" value="1"/>
</dbReference>
<dbReference type="InterPro" id="IPR013320">
    <property type="entry name" value="ConA-like_dom_sf"/>
</dbReference>
<dbReference type="GeneID" id="11500236"/>
<evidence type="ECO:0000256" key="3">
    <source>
        <dbReference type="ARBA" id="ARBA00022729"/>
    </source>
</evidence>
<keyword evidence="5 7" id="KW-0472">Membrane</keyword>
<dbReference type="InParanoid" id="G8ZQX2"/>
<keyword evidence="2 7" id="KW-0812">Transmembrane</keyword>
<dbReference type="HOGENOM" id="CLU_050572_0_0_1"/>
<protein>
    <recommendedName>
        <fullName evidence="9">L-type lectin-like domain-containing protein</fullName>
    </recommendedName>
</protein>
<proteinExistence type="predicted"/>
<evidence type="ECO:0000256" key="8">
    <source>
        <dbReference type="SAM" id="SignalP"/>
    </source>
</evidence>
<reference evidence="10 11" key="1">
    <citation type="journal article" date="2011" name="Proc. Natl. Acad. Sci. U.S.A.">
        <title>Evolutionary erosion of yeast sex chromosomes by mating-type switching accidents.</title>
        <authorList>
            <person name="Gordon J.L."/>
            <person name="Armisen D."/>
            <person name="Proux-Wera E."/>
            <person name="Oheigeartaigh S.S."/>
            <person name="Byrne K.P."/>
            <person name="Wolfe K.H."/>
        </authorList>
    </citation>
    <scope>NUCLEOTIDE SEQUENCE [LARGE SCALE GENOMIC DNA]</scope>
    <source>
        <strain evidence="11">ATCC 10662 / CBS 1146 / NBRC 0425 / NCYC 2629 / NRRL Y-866</strain>
    </source>
</reference>
<dbReference type="FunCoup" id="G8ZQX2">
    <property type="interactions" value="167"/>
</dbReference>
<evidence type="ECO:0000256" key="2">
    <source>
        <dbReference type="ARBA" id="ARBA00022692"/>
    </source>
</evidence>
<name>G8ZQX2_TORDE</name>
<evidence type="ECO:0000256" key="5">
    <source>
        <dbReference type="ARBA" id="ARBA00023136"/>
    </source>
</evidence>
<dbReference type="GO" id="GO:0005793">
    <property type="term" value="C:endoplasmic reticulum-Golgi intermediate compartment"/>
    <property type="evidence" value="ECO:0007669"/>
    <property type="project" value="TreeGrafter"/>
</dbReference>
<evidence type="ECO:0000313" key="10">
    <source>
        <dbReference type="EMBL" id="CCE90914.1"/>
    </source>
</evidence>
<dbReference type="Gene3D" id="2.60.120.200">
    <property type="match status" value="1"/>
</dbReference>
<evidence type="ECO:0000259" key="9">
    <source>
        <dbReference type="PROSITE" id="PS51328"/>
    </source>
</evidence>
<gene>
    <name evidence="10" type="primary">TDEL0C00250</name>
    <name evidence="10" type="ORF">TDEL_0C00250</name>
</gene>
<dbReference type="GO" id="GO:0000139">
    <property type="term" value="C:Golgi membrane"/>
    <property type="evidence" value="ECO:0007669"/>
    <property type="project" value="EnsemblFungi"/>
</dbReference>
<dbReference type="PROSITE" id="PS51328">
    <property type="entry name" value="L_LECTIN_LIKE"/>
    <property type="match status" value="1"/>
</dbReference>
<dbReference type="PANTHER" id="PTHR12223">
    <property type="entry name" value="VESICULAR MANNOSE-BINDING LECTIN"/>
    <property type="match status" value="1"/>
</dbReference>
<accession>G8ZQX2</accession>
<dbReference type="SUPFAM" id="SSF49899">
    <property type="entry name" value="Concanavalin A-like lectins/glucanases"/>
    <property type="match status" value="1"/>
</dbReference>
<evidence type="ECO:0000256" key="1">
    <source>
        <dbReference type="ARBA" id="ARBA00004479"/>
    </source>
</evidence>
<dbReference type="KEGG" id="tdl:TDEL_0C00250"/>
<evidence type="ECO:0000256" key="7">
    <source>
        <dbReference type="SAM" id="Phobius"/>
    </source>
</evidence>
<dbReference type="AlphaFoldDB" id="G8ZQX2"/>
<dbReference type="GO" id="GO:0030134">
    <property type="term" value="C:COPII-coated ER to Golgi transport vesicle"/>
    <property type="evidence" value="ECO:0007669"/>
    <property type="project" value="EnsemblFungi"/>
</dbReference>
<dbReference type="PANTHER" id="PTHR12223:SF28">
    <property type="entry name" value="LECTIN, MANNOSE BINDING 1 LIKE"/>
    <property type="match status" value="1"/>
</dbReference>
<feature type="chain" id="PRO_5003519263" description="L-type lectin-like domain-containing protein" evidence="8">
    <location>
        <begin position="23"/>
        <end position="430"/>
    </location>
</feature>
<dbReference type="EMBL" id="HE616744">
    <property type="protein sequence ID" value="CCE90914.1"/>
    <property type="molecule type" value="Genomic_DNA"/>
</dbReference>
<dbReference type="RefSeq" id="XP_003680125.1">
    <property type="nucleotide sequence ID" value="XM_003680077.1"/>
</dbReference>
<feature type="disulfide bond" evidence="6">
    <location>
        <begin position="174"/>
        <end position="208"/>
    </location>
</feature>
<keyword evidence="3 8" id="KW-0732">Signal</keyword>
<evidence type="ECO:0000256" key="4">
    <source>
        <dbReference type="ARBA" id="ARBA00022989"/>
    </source>
</evidence>